<keyword evidence="2" id="KW-0489">Methyltransferase</keyword>
<evidence type="ECO:0000313" key="2">
    <source>
        <dbReference type="EMBL" id="UWN57274.1"/>
    </source>
</evidence>
<protein>
    <submittedName>
        <fullName evidence="2">FkbM family methyltransferase</fullName>
    </submittedName>
</protein>
<gene>
    <name evidence="2" type="ORF">NQ491_00415</name>
</gene>
<dbReference type="GeneID" id="82890151"/>
<dbReference type="GO" id="GO:0032259">
    <property type="term" value="P:methylation"/>
    <property type="evidence" value="ECO:0007669"/>
    <property type="project" value="UniProtKB-KW"/>
</dbReference>
<dbReference type="RefSeq" id="WP_232423188.1">
    <property type="nucleotide sequence ID" value="NZ_CAPH01000007.1"/>
</dbReference>
<reference evidence="2" key="1">
    <citation type="journal article" date="2022" name="Cell">
        <title>Design, construction, and in vivo augmentation of a complex gut microbiome.</title>
        <authorList>
            <person name="Cheng A.G."/>
            <person name="Ho P.Y."/>
            <person name="Aranda-Diaz A."/>
            <person name="Jain S."/>
            <person name="Yu F.B."/>
            <person name="Meng X."/>
            <person name="Wang M."/>
            <person name="Iakiviak M."/>
            <person name="Nagashima K."/>
            <person name="Zhao A."/>
            <person name="Murugkar P."/>
            <person name="Patil A."/>
            <person name="Atabakhsh K."/>
            <person name="Weakley A."/>
            <person name="Yan J."/>
            <person name="Brumbaugh A.R."/>
            <person name="Higginbottom S."/>
            <person name="Dimas A."/>
            <person name="Shiver A.L."/>
            <person name="Deutschbauer A."/>
            <person name="Neff N."/>
            <person name="Sonnenburg J.L."/>
            <person name="Huang K.C."/>
            <person name="Fischbach M.A."/>
        </authorList>
    </citation>
    <scope>NUCLEOTIDE SEQUENCE</scope>
    <source>
        <strain evidence="2">AP11</strain>
    </source>
</reference>
<name>A0ABY5V0W6_9BACT</name>
<accession>A0ABY5V0W6</accession>
<proteinExistence type="predicted"/>
<dbReference type="GO" id="GO:0008168">
    <property type="term" value="F:methyltransferase activity"/>
    <property type="evidence" value="ECO:0007669"/>
    <property type="project" value="UniProtKB-KW"/>
</dbReference>
<dbReference type="SUPFAM" id="SSF53335">
    <property type="entry name" value="S-adenosyl-L-methionine-dependent methyltransferases"/>
    <property type="match status" value="1"/>
</dbReference>
<dbReference type="InterPro" id="IPR052514">
    <property type="entry name" value="SAM-dependent_MTase"/>
</dbReference>
<evidence type="ECO:0000313" key="3">
    <source>
        <dbReference type="Proteomes" id="UP001059295"/>
    </source>
</evidence>
<dbReference type="PANTHER" id="PTHR34203:SF15">
    <property type="entry name" value="SLL1173 PROTEIN"/>
    <property type="match status" value="1"/>
</dbReference>
<dbReference type="Proteomes" id="UP001059295">
    <property type="component" value="Chromosome"/>
</dbReference>
<evidence type="ECO:0000259" key="1">
    <source>
        <dbReference type="Pfam" id="PF05050"/>
    </source>
</evidence>
<dbReference type="Pfam" id="PF05050">
    <property type="entry name" value="Methyltransf_21"/>
    <property type="match status" value="1"/>
</dbReference>
<dbReference type="InterPro" id="IPR006342">
    <property type="entry name" value="FkbM_mtfrase"/>
</dbReference>
<keyword evidence="3" id="KW-1185">Reference proteome</keyword>
<organism evidence="2 3">
    <name type="scientific">Alistipes ihumii AP11</name>
    <dbReference type="NCBI Taxonomy" id="1211813"/>
    <lineage>
        <taxon>Bacteria</taxon>
        <taxon>Pseudomonadati</taxon>
        <taxon>Bacteroidota</taxon>
        <taxon>Bacteroidia</taxon>
        <taxon>Bacteroidales</taxon>
        <taxon>Rikenellaceae</taxon>
        <taxon>Alistipes</taxon>
    </lineage>
</organism>
<dbReference type="PANTHER" id="PTHR34203">
    <property type="entry name" value="METHYLTRANSFERASE, FKBM FAMILY PROTEIN"/>
    <property type="match status" value="1"/>
</dbReference>
<sequence>MNLKRASEVGAVGHAVRRAMYRTLSLDRYLKTLSGMYLLGYRTGIGRSAAYEYPRFLKNLVSEGDTAIDIGANLGYYSYALASLVGPQGRVRAVEPVEPIRRVLRHNLRRFRHVEVLACALGDADRTIRMGNATVDRDGYFGTGQNFVLDKPAAGLALVEFEAEMRRGSELFASLDRIDLIKCDIEGYELVVMTEMRPLLERHHPTVLIETGGDNRPRIVALFGSIGYDGYVLSEGTMRPLADGDTKDIVFVHRSRRERYQKLIRP</sequence>
<dbReference type="NCBIfam" id="TIGR01444">
    <property type="entry name" value="fkbM_fam"/>
    <property type="match status" value="1"/>
</dbReference>
<dbReference type="InterPro" id="IPR029063">
    <property type="entry name" value="SAM-dependent_MTases_sf"/>
</dbReference>
<dbReference type="Gene3D" id="3.40.50.150">
    <property type="entry name" value="Vaccinia Virus protein VP39"/>
    <property type="match status" value="1"/>
</dbReference>
<keyword evidence="2" id="KW-0808">Transferase</keyword>
<dbReference type="EMBL" id="CP102294">
    <property type="protein sequence ID" value="UWN57274.1"/>
    <property type="molecule type" value="Genomic_DNA"/>
</dbReference>
<feature type="domain" description="Methyltransferase FkbM" evidence="1">
    <location>
        <begin position="69"/>
        <end position="223"/>
    </location>
</feature>